<dbReference type="EMBL" id="CM039433">
    <property type="protein sequence ID" value="KAI4328390.1"/>
    <property type="molecule type" value="Genomic_DNA"/>
</dbReference>
<evidence type="ECO:0000313" key="1">
    <source>
        <dbReference type="EMBL" id="KAI4328390.1"/>
    </source>
</evidence>
<protein>
    <submittedName>
        <fullName evidence="1">Uncharacterized protein</fullName>
    </submittedName>
</protein>
<gene>
    <name evidence="1" type="ORF">L6164_020747</name>
</gene>
<keyword evidence="2" id="KW-1185">Reference proteome</keyword>
<comment type="caution">
    <text evidence="1">The sequence shown here is derived from an EMBL/GenBank/DDBJ whole genome shotgun (WGS) entry which is preliminary data.</text>
</comment>
<accession>A0ACB9MW96</accession>
<evidence type="ECO:0000313" key="2">
    <source>
        <dbReference type="Proteomes" id="UP000828941"/>
    </source>
</evidence>
<dbReference type="Proteomes" id="UP000828941">
    <property type="component" value="Chromosome 8"/>
</dbReference>
<reference evidence="1 2" key="1">
    <citation type="journal article" date="2022" name="DNA Res.">
        <title>Chromosomal-level genome assembly of the orchid tree Bauhinia variegata (Leguminosae; Cercidoideae) supports the allotetraploid origin hypothesis of Bauhinia.</title>
        <authorList>
            <person name="Zhong Y."/>
            <person name="Chen Y."/>
            <person name="Zheng D."/>
            <person name="Pang J."/>
            <person name="Liu Y."/>
            <person name="Luo S."/>
            <person name="Meng S."/>
            <person name="Qian L."/>
            <person name="Wei D."/>
            <person name="Dai S."/>
            <person name="Zhou R."/>
        </authorList>
    </citation>
    <scope>NUCLEOTIDE SEQUENCE [LARGE SCALE GENOMIC DNA]</scope>
    <source>
        <strain evidence="1">BV-YZ2020</strain>
    </source>
</reference>
<organism evidence="1 2">
    <name type="scientific">Bauhinia variegata</name>
    <name type="common">Purple orchid tree</name>
    <name type="synonym">Phanera variegata</name>
    <dbReference type="NCBI Taxonomy" id="167791"/>
    <lineage>
        <taxon>Eukaryota</taxon>
        <taxon>Viridiplantae</taxon>
        <taxon>Streptophyta</taxon>
        <taxon>Embryophyta</taxon>
        <taxon>Tracheophyta</taxon>
        <taxon>Spermatophyta</taxon>
        <taxon>Magnoliopsida</taxon>
        <taxon>eudicotyledons</taxon>
        <taxon>Gunneridae</taxon>
        <taxon>Pentapetalae</taxon>
        <taxon>rosids</taxon>
        <taxon>fabids</taxon>
        <taxon>Fabales</taxon>
        <taxon>Fabaceae</taxon>
        <taxon>Cercidoideae</taxon>
        <taxon>Cercideae</taxon>
        <taxon>Bauhiniinae</taxon>
        <taxon>Bauhinia</taxon>
    </lineage>
</organism>
<proteinExistence type="predicted"/>
<sequence>MVAKISITLLIAFLFLSCLVANLHANELETEEFRKEQAQSFDVYWKEKAKNAEEVNKRAAVTDPYEVTANLSSNINEILRGSKTRNERMLSRGKKSNGPCQAFNPIDKCWRCNPNWAANRQRLADCAVGFGRTTTGGKGGRIYVVTDSSDNDLANPKPGTLRHAVIQTEPLWIIFATSMVIRLSEELIVTSHKTIDGRGANVHIAHGAGFTLQFIENVIIHGIHIHDIHAGNGGMIASSVNHTGQRTRSDGDAISIFSSSRIWIDHCSLSKATDGLIDAVMGSTAITISNNQFSKHDEVMLFGASDKYEQDNIMQITVAFNNFGKGLVQRMPRCRRGFFHVVNNYYTHWQKYAIEGSKNPTIISEGNKYIAPDNIFLKEAAVRLLATKSEWEQWQWRSINDEFLNGAFFTQSGSEFIKEKSKYTQHMIDAHPVAWVGKLTRDAGTLSCKVGKPC</sequence>
<name>A0ACB9MW96_BAUVA</name>